<feature type="compositionally biased region" description="Low complexity" evidence="1">
    <location>
        <begin position="65"/>
        <end position="76"/>
    </location>
</feature>
<dbReference type="Gene3D" id="3.40.50.720">
    <property type="entry name" value="NAD(P)-binding Rossmann-like Domain"/>
    <property type="match status" value="1"/>
</dbReference>
<feature type="compositionally biased region" description="Low complexity" evidence="1">
    <location>
        <begin position="680"/>
        <end position="690"/>
    </location>
</feature>
<feature type="compositionally biased region" description="Polar residues" evidence="1">
    <location>
        <begin position="437"/>
        <end position="447"/>
    </location>
</feature>
<evidence type="ECO:0008006" key="4">
    <source>
        <dbReference type="Google" id="ProtNLM"/>
    </source>
</evidence>
<dbReference type="PANTHER" id="PTHR11695">
    <property type="entry name" value="ALCOHOL DEHYDROGENASE RELATED"/>
    <property type="match status" value="1"/>
</dbReference>
<feature type="compositionally biased region" description="Polar residues" evidence="1">
    <location>
        <begin position="777"/>
        <end position="791"/>
    </location>
</feature>
<feature type="compositionally biased region" description="Basic and acidic residues" evidence="1">
    <location>
        <begin position="796"/>
        <end position="805"/>
    </location>
</feature>
<dbReference type="SUPFAM" id="SSF50129">
    <property type="entry name" value="GroES-like"/>
    <property type="match status" value="1"/>
</dbReference>
<feature type="compositionally biased region" description="Polar residues" evidence="1">
    <location>
        <begin position="514"/>
        <end position="523"/>
    </location>
</feature>
<dbReference type="Gene3D" id="3.90.180.10">
    <property type="entry name" value="Medium-chain alcohol dehydrogenases, catalytic domain"/>
    <property type="match status" value="1"/>
</dbReference>
<feature type="compositionally biased region" description="Polar residues" evidence="1">
    <location>
        <begin position="651"/>
        <end position="661"/>
    </location>
</feature>
<dbReference type="Proteomes" id="UP001329825">
    <property type="component" value="Chromosome 4"/>
</dbReference>
<feature type="compositionally biased region" description="Low complexity" evidence="1">
    <location>
        <begin position="118"/>
        <end position="131"/>
    </location>
</feature>
<dbReference type="InterPro" id="IPR036291">
    <property type="entry name" value="NAD(P)-bd_dom_sf"/>
</dbReference>
<evidence type="ECO:0000256" key="1">
    <source>
        <dbReference type="SAM" id="MobiDB-lite"/>
    </source>
</evidence>
<dbReference type="SUPFAM" id="SSF51735">
    <property type="entry name" value="NAD(P)-binding Rossmann-fold domains"/>
    <property type="match status" value="1"/>
</dbReference>
<dbReference type="RefSeq" id="XP_062791104.1">
    <property type="nucleotide sequence ID" value="XM_062935053.1"/>
</dbReference>
<dbReference type="GeneID" id="87955450"/>
<feature type="region of interest" description="Disordered" evidence="1">
    <location>
        <begin position="106"/>
        <end position="234"/>
    </location>
</feature>
<dbReference type="PANTHER" id="PTHR11695:SF294">
    <property type="entry name" value="RETICULON-4-INTERACTING PROTEIN 1, MITOCHONDRIAL"/>
    <property type="match status" value="1"/>
</dbReference>
<feature type="compositionally biased region" description="Gly residues" evidence="1">
    <location>
        <begin position="582"/>
        <end position="596"/>
    </location>
</feature>
<feature type="compositionally biased region" description="Polar residues" evidence="1">
    <location>
        <begin position="728"/>
        <end position="742"/>
    </location>
</feature>
<dbReference type="InterPro" id="IPR011032">
    <property type="entry name" value="GroES-like_sf"/>
</dbReference>
<gene>
    <name evidence="2" type="ORF">IL334_003319</name>
</gene>
<protein>
    <recommendedName>
        <fullName evidence="4">Enoyl reductase (ER) domain-containing protein</fullName>
    </recommendedName>
</protein>
<evidence type="ECO:0000313" key="2">
    <source>
        <dbReference type="EMBL" id="WRT66364.1"/>
    </source>
</evidence>
<dbReference type="EMBL" id="CP141884">
    <property type="protein sequence ID" value="WRT66364.1"/>
    <property type="molecule type" value="Genomic_DNA"/>
</dbReference>
<evidence type="ECO:0000313" key="3">
    <source>
        <dbReference type="Proteomes" id="UP001329825"/>
    </source>
</evidence>
<reference evidence="2 3" key="1">
    <citation type="submission" date="2024-01" db="EMBL/GenBank/DDBJ databases">
        <title>Comparative genomics of Cryptococcus and Kwoniella reveals pathogenesis evolution and contrasting modes of karyotype evolution via chromosome fusion or intercentromeric recombination.</title>
        <authorList>
            <person name="Coelho M.A."/>
            <person name="David-Palma M."/>
            <person name="Shea T."/>
            <person name="Bowers K."/>
            <person name="McGinley-Smith S."/>
            <person name="Mohammad A.W."/>
            <person name="Gnirke A."/>
            <person name="Yurkov A.M."/>
            <person name="Nowrousian M."/>
            <person name="Sun S."/>
            <person name="Cuomo C.A."/>
            <person name="Heitman J."/>
        </authorList>
    </citation>
    <scope>NUCLEOTIDE SEQUENCE [LARGE SCALE GENOMIC DNA]</scope>
    <source>
        <strain evidence="2">CBS 11374</strain>
    </source>
</reference>
<feature type="compositionally biased region" description="Polar residues" evidence="1">
    <location>
        <begin position="604"/>
        <end position="616"/>
    </location>
</feature>
<feature type="compositionally biased region" description="Low complexity" evidence="1">
    <location>
        <begin position="350"/>
        <end position="365"/>
    </location>
</feature>
<feature type="compositionally biased region" description="Basic and acidic residues" evidence="1">
    <location>
        <begin position="418"/>
        <end position="431"/>
    </location>
</feature>
<feature type="region of interest" description="Disordered" evidence="1">
    <location>
        <begin position="338"/>
        <end position="813"/>
    </location>
</feature>
<sequence>MPKPTFLQAVLKKPTRSYADPYHSSPWAEQESHESQYYTTSSSRFDEDEYRHAGPSRNRNGRGPSSIASSSVLSDSYENGSNVNSHSLNSRFPKPARRVVSNITLRDGQIIQTPPKKSSSSAIGTASGSGTIRRKKEKASTVAEDENGISTTTRNGTIKKKKKPKSIVTTTIDNQENASTISSPTSTTLSLPMPPPLHSRHSETSSAPSSPIPPLSPVIPTHHRSTENNIVKKPPRLGYQASALALPTPPSSEMSSPSSSSQHVQTVNTAIRSTPAIPQPQKVTRTSIGADSDDDEDVFYTPRTSLTDLQLPEQIVSDIVITPKVIVPPVAPPSFNFLPPTPAPIPDPAHSPFHSEPSSSNSSSLHPDRPYVHRPSPRIEIPQEINFKAGSESATPRADDDAESASGQAGSDDDGEGVYERAGRSSRRPSDSRPASTTWSRPSSVTGRSAGPVSVDGYRPPSRHSTSRSVSRNPSDEFPTMRRPSIPASEVSYQPEGSLRGSISGYGKGGWAAANSSSKSRPTSPVMFMPVSGDGWANFQPPPRQSKFTPLPSSSQNPTFDRITEGTRLGGSSTKGSQNGHYGYGYGDGNGNGHEYGSGLQIPSKDSSPSEYSHNSDGMEMPSRSYVTKDYTSEASQGSVISDDREENESSHQWNRESINQPQPPRPGSLVFPTARVGPSSISHSVTSPSLARPPSRAGSHTNFSRPMSPMMDYSRPTSPMMDRPLSVMSNSTTPRTFNPPSFLNPDLLTILPEMTNEDSDRLYRPTPSESGKSRRTSVQDWNSGNPSRRSSIFRAKSEISHGRDEEEDGLPELPARRSKSVMGFRNLDQDREKDRKWEGSSYGDGVLMESNGRAPESVGGYTNLILPSGAYRPINPAKASSGVDTRILGMPHATMASIVLSTTFSRHSSTPAHLRDQLPSLVDFSSHLKPPTKVGDSQLLVQVYAVAIDQLDVQALDEKGRGDVGKYVPGRSFVGRALSVGAQEKEVVRGDLVIGIFDLRKSGALSEYIIVDRRRVSRAPYPTQLSLEQLSLLPLQGISAARAVRTHLTRHSRAIIMNAHTGIAALVCQEMSRAGVNITAVIPGGDESHENHRACLNNGAKGVLMGSPAAVMLNMEENAWDYVFDTVGGLRVYDAAKRMLKDGGKLVTTVKPDTNFSSQPQLISRPSGIKTLRAAFGSRRKESKFVQFEYLHPTGTGEPEVDTTGMDYRDVMEEPCMAIFKPHLPEFISPTKYSSGSMESLKGIVNFEKGYEVFKRDWEGVRVIRVIN</sequence>
<proteinExistence type="predicted"/>
<feature type="compositionally biased region" description="Polar residues" evidence="1">
    <location>
        <begin position="77"/>
        <end position="90"/>
    </location>
</feature>
<name>A0ABZ1CYY3_9TREE</name>
<feature type="compositionally biased region" description="Pro residues" evidence="1">
    <location>
        <begin position="339"/>
        <end position="349"/>
    </location>
</feature>
<accession>A0ABZ1CYY3</accession>
<dbReference type="InterPro" id="IPR050700">
    <property type="entry name" value="YIM1/Zinc_Alcohol_DH_Fams"/>
</dbReference>
<organism evidence="2 3">
    <name type="scientific">Kwoniella shivajii</name>
    <dbReference type="NCBI Taxonomy" id="564305"/>
    <lineage>
        <taxon>Eukaryota</taxon>
        <taxon>Fungi</taxon>
        <taxon>Dikarya</taxon>
        <taxon>Basidiomycota</taxon>
        <taxon>Agaricomycotina</taxon>
        <taxon>Tremellomycetes</taxon>
        <taxon>Tremellales</taxon>
        <taxon>Cryptococcaceae</taxon>
        <taxon>Kwoniella</taxon>
    </lineage>
</organism>
<feature type="region of interest" description="Disordered" evidence="1">
    <location>
        <begin position="1"/>
        <end position="93"/>
    </location>
</feature>
<keyword evidence="3" id="KW-1185">Reference proteome</keyword>
<feature type="compositionally biased region" description="Low complexity" evidence="1">
    <location>
        <begin position="179"/>
        <end position="191"/>
    </location>
</feature>
<feature type="compositionally biased region" description="Polar residues" evidence="1">
    <location>
        <begin position="546"/>
        <end position="559"/>
    </location>
</feature>